<dbReference type="GO" id="GO:0003677">
    <property type="term" value="F:DNA binding"/>
    <property type="evidence" value="ECO:0007669"/>
    <property type="project" value="UniProtKB-UniRule"/>
</dbReference>
<dbReference type="AlphaFoldDB" id="A0A370FHZ6"/>
<dbReference type="InterPro" id="IPR001647">
    <property type="entry name" value="HTH_TetR"/>
</dbReference>
<proteinExistence type="predicted"/>
<dbReference type="STRING" id="433924.NS331_00900"/>
<evidence type="ECO:0000256" key="1">
    <source>
        <dbReference type="ARBA" id="ARBA00023015"/>
    </source>
</evidence>
<dbReference type="PROSITE" id="PS50977">
    <property type="entry name" value="HTH_TETR_2"/>
    <property type="match status" value="1"/>
</dbReference>
<dbReference type="InterPro" id="IPR036271">
    <property type="entry name" value="Tet_transcr_reg_TetR-rel_C_sf"/>
</dbReference>
<reference evidence="6 7" key="1">
    <citation type="submission" date="2018-07" db="EMBL/GenBank/DDBJ databases">
        <title>Genomic Encyclopedia of Type Strains, Phase IV (KMG-IV): sequencing the most valuable type-strain genomes for metagenomic binning, comparative biology and taxonomic classification.</title>
        <authorList>
            <person name="Goeker M."/>
        </authorList>
    </citation>
    <scope>NUCLEOTIDE SEQUENCE [LARGE SCALE GENOMIC DNA]</scope>
    <source>
        <strain evidence="6 7">DSM 21352</strain>
    </source>
</reference>
<dbReference type="Proteomes" id="UP000255265">
    <property type="component" value="Unassembled WGS sequence"/>
</dbReference>
<sequence>MGRPSVRHKLVDAALNVFEVHGFNGASVQDLTDAAGVPKGSFYNHFDSKEKLALEALQVYIARNGIEVLHDEKLAPLARLRRHFRANWKTMKDRGYRSGCFLGSLSSEIADSHETSRAEFGRLFHLWSTAIASVIAEAQTQGAIATTADAKVLARFVLHAWQGTLIRAKVVRGDQPYDDFVAMVFGTLLAPPPAAAAPAQASKSALRRK</sequence>
<dbReference type="Gene3D" id="1.10.357.10">
    <property type="entry name" value="Tetracycline Repressor, domain 2"/>
    <property type="match status" value="1"/>
</dbReference>
<evidence type="ECO:0000259" key="5">
    <source>
        <dbReference type="PROSITE" id="PS50977"/>
    </source>
</evidence>
<evidence type="ECO:0000313" key="7">
    <source>
        <dbReference type="Proteomes" id="UP000255265"/>
    </source>
</evidence>
<comment type="caution">
    <text evidence="6">The sequence shown here is derived from an EMBL/GenBank/DDBJ whole genome shotgun (WGS) entry which is preliminary data.</text>
</comment>
<feature type="DNA-binding region" description="H-T-H motif" evidence="4">
    <location>
        <begin position="27"/>
        <end position="46"/>
    </location>
</feature>
<dbReference type="InterPro" id="IPR011075">
    <property type="entry name" value="TetR_C"/>
</dbReference>
<accession>A0A370FHZ6</accession>
<keyword evidence="3" id="KW-0804">Transcription</keyword>
<dbReference type="PRINTS" id="PR00455">
    <property type="entry name" value="HTHTETR"/>
</dbReference>
<dbReference type="SUPFAM" id="SSF46689">
    <property type="entry name" value="Homeodomain-like"/>
    <property type="match status" value="1"/>
</dbReference>
<organism evidence="6 7">
    <name type="scientific">Pseudacidovorax intermedius</name>
    <dbReference type="NCBI Taxonomy" id="433924"/>
    <lineage>
        <taxon>Bacteria</taxon>
        <taxon>Pseudomonadati</taxon>
        <taxon>Pseudomonadota</taxon>
        <taxon>Betaproteobacteria</taxon>
        <taxon>Burkholderiales</taxon>
        <taxon>Comamonadaceae</taxon>
        <taxon>Pseudacidovorax</taxon>
    </lineage>
</organism>
<evidence type="ECO:0000313" key="6">
    <source>
        <dbReference type="EMBL" id="RDI25993.1"/>
    </source>
</evidence>
<dbReference type="SUPFAM" id="SSF48498">
    <property type="entry name" value="Tetracyclin repressor-like, C-terminal domain"/>
    <property type="match status" value="1"/>
</dbReference>
<dbReference type="EMBL" id="QQAV01000003">
    <property type="protein sequence ID" value="RDI25993.1"/>
    <property type="molecule type" value="Genomic_DNA"/>
</dbReference>
<dbReference type="Pfam" id="PF16925">
    <property type="entry name" value="TetR_C_13"/>
    <property type="match status" value="1"/>
</dbReference>
<feature type="domain" description="HTH tetR-type" evidence="5">
    <location>
        <begin position="4"/>
        <end position="64"/>
    </location>
</feature>
<dbReference type="InterPro" id="IPR009057">
    <property type="entry name" value="Homeodomain-like_sf"/>
</dbReference>
<keyword evidence="7" id="KW-1185">Reference proteome</keyword>
<keyword evidence="2 4" id="KW-0238">DNA-binding</keyword>
<dbReference type="Pfam" id="PF00440">
    <property type="entry name" value="TetR_N"/>
    <property type="match status" value="1"/>
</dbReference>
<dbReference type="PANTHER" id="PTHR47506:SF6">
    <property type="entry name" value="HTH-TYPE TRANSCRIPTIONAL REPRESSOR NEMR"/>
    <property type="match status" value="1"/>
</dbReference>
<protein>
    <submittedName>
        <fullName evidence="6">TetR family transcriptional regulator</fullName>
    </submittedName>
</protein>
<evidence type="ECO:0000256" key="3">
    <source>
        <dbReference type="ARBA" id="ARBA00023163"/>
    </source>
</evidence>
<gene>
    <name evidence="6" type="ORF">DFR41_103149</name>
</gene>
<name>A0A370FHZ6_9BURK</name>
<dbReference type="PANTHER" id="PTHR47506">
    <property type="entry name" value="TRANSCRIPTIONAL REGULATORY PROTEIN"/>
    <property type="match status" value="1"/>
</dbReference>
<evidence type="ECO:0000256" key="4">
    <source>
        <dbReference type="PROSITE-ProRule" id="PRU00335"/>
    </source>
</evidence>
<evidence type="ECO:0000256" key="2">
    <source>
        <dbReference type="ARBA" id="ARBA00023125"/>
    </source>
</evidence>
<dbReference type="RefSeq" id="WP_170159340.1">
    <property type="nucleotide sequence ID" value="NZ_QQAV01000003.1"/>
</dbReference>
<keyword evidence="1" id="KW-0805">Transcription regulation</keyword>